<comment type="caution">
    <text evidence="1">The sequence shown here is derived from an EMBL/GenBank/DDBJ whole genome shotgun (WGS) entry which is preliminary data.</text>
</comment>
<dbReference type="InterPro" id="IPR025591">
    <property type="entry name" value="RloB"/>
</dbReference>
<evidence type="ECO:0000313" key="2">
    <source>
        <dbReference type="Proteomes" id="UP000261174"/>
    </source>
</evidence>
<dbReference type="EMBL" id="QTJV01000001">
    <property type="protein sequence ID" value="RFM36903.1"/>
    <property type="molecule type" value="Genomic_DNA"/>
</dbReference>
<sequence>MAIRAYKKGAKHKSCTLFFISTEGGKREPGYFSPFDLASPKVKVEIVGDYVWNAAMKKKFETKSSPEWVLSRTKKFIKENNILSTDHLHFIIDVDQWSPRQIKTIVNFCRKNRNWDIALSNPCFEVFLILGILKEIPFPFDETDRKSKKLKSKLAELDPGGYYRYDYIRRVRTCIENAKRLDQHHKGIIPAPHTTQVYKTLEKLISFIGINHFTHFIDTIIPKLIADDKKRAREKYKKEGISS</sequence>
<organism evidence="1 2">
    <name type="scientific">Chitinophaga silvisoli</name>
    <dbReference type="NCBI Taxonomy" id="2291814"/>
    <lineage>
        <taxon>Bacteria</taxon>
        <taxon>Pseudomonadati</taxon>
        <taxon>Bacteroidota</taxon>
        <taxon>Chitinophagia</taxon>
        <taxon>Chitinophagales</taxon>
        <taxon>Chitinophagaceae</taxon>
        <taxon>Chitinophaga</taxon>
    </lineage>
</organism>
<protein>
    <submittedName>
        <fullName evidence="1">RloB domain-containing protein</fullName>
    </submittedName>
</protein>
<dbReference type="RefSeq" id="WP_116852223.1">
    <property type="nucleotide sequence ID" value="NZ_QTJV01000001.1"/>
</dbReference>
<dbReference type="OrthoDB" id="9796523at2"/>
<proteinExistence type="predicted"/>
<dbReference type="Pfam" id="PF13707">
    <property type="entry name" value="RloB"/>
    <property type="match status" value="1"/>
</dbReference>
<gene>
    <name evidence="1" type="ORF">DXN04_05245</name>
</gene>
<dbReference type="Proteomes" id="UP000261174">
    <property type="component" value="Unassembled WGS sequence"/>
</dbReference>
<evidence type="ECO:0000313" key="1">
    <source>
        <dbReference type="EMBL" id="RFM36903.1"/>
    </source>
</evidence>
<reference evidence="1 2" key="1">
    <citation type="submission" date="2018-08" db="EMBL/GenBank/DDBJ databases">
        <title>Chitinophaga sp. K20C18050901, a novel bacterium isolated from forest soil.</title>
        <authorList>
            <person name="Wang C."/>
        </authorList>
    </citation>
    <scope>NUCLEOTIDE SEQUENCE [LARGE SCALE GENOMIC DNA]</scope>
    <source>
        <strain evidence="1 2">K20C18050901</strain>
    </source>
</reference>
<keyword evidence="2" id="KW-1185">Reference proteome</keyword>
<name>A0A3E1P9Q1_9BACT</name>
<accession>A0A3E1P9Q1</accession>
<dbReference type="AlphaFoldDB" id="A0A3E1P9Q1"/>